<dbReference type="Pfam" id="PF00675">
    <property type="entry name" value="Peptidase_M16"/>
    <property type="match status" value="1"/>
</dbReference>
<evidence type="ECO:0000313" key="9">
    <source>
        <dbReference type="Proteomes" id="UP001165120"/>
    </source>
</evidence>
<dbReference type="PANTHER" id="PTHR43690:SF18">
    <property type="entry name" value="INSULIN-DEGRADING ENZYME-RELATED"/>
    <property type="match status" value="1"/>
</dbReference>
<keyword evidence="4" id="KW-0378">Hydrolase</keyword>
<evidence type="ECO:0000256" key="3">
    <source>
        <dbReference type="ARBA" id="ARBA00022723"/>
    </source>
</evidence>
<dbReference type="PROSITE" id="PS00143">
    <property type="entry name" value="INSULINASE"/>
    <property type="match status" value="1"/>
</dbReference>
<dbReference type="Gene3D" id="3.30.830.10">
    <property type="entry name" value="Metalloenzyme, LuxS/M16 peptidase-like"/>
    <property type="match status" value="1"/>
</dbReference>
<dbReference type="InterPro" id="IPR001431">
    <property type="entry name" value="Pept_M16_Zn_BS"/>
</dbReference>
<dbReference type="InterPro" id="IPR011765">
    <property type="entry name" value="Pept_M16_N"/>
</dbReference>
<dbReference type="GO" id="GO:0046872">
    <property type="term" value="F:metal ion binding"/>
    <property type="evidence" value="ECO:0007669"/>
    <property type="project" value="UniProtKB-KW"/>
</dbReference>
<evidence type="ECO:0000259" key="7">
    <source>
        <dbReference type="Pfam" id="PF00675"/>
    </source>
</evidence>
<dbReference type="GO" id="GO:0005739">
    <property type="term" value="C:mitochondrion"/>
    <property type="evidence" value="ECO:0007669"/>
    <property type="project" value="TreeGrafter"/>
</dbReference>
<dbReference type="GO" id="GO:0043171">
    <property type="term" value="P:peptide catabolic process"/>
    <property type="evidence" value="ECO:0007669"/>
    <property type="project" value="TreeGrafter"/>
</dbReference>
<proteinExistence type="inferred from homology"/>
<dbReference type="AlphaFoldDB" id="A0A9W6SY37"/>
<dbReference type="Proteomes" id="UP001165120">
    <property type="component" value="Unassembled WGS sequence"/>
</dbReference>
<feature type="domain" description="Peptidase M16 N-terminal" evidence="7">
    <location>
        <begin position="34"/>
        <end position="173"/>
    </location>
</feature>
<dbReference type="GO" id="GO:0051603">
    <property type="term" value="P:proteolysis involved in protein catabolic process"/>
    <property type="evidence" value="ECO:0007669"/>
    <property type="project" value="TreeGrafter"/>
</dbReference>
<reference evidence="8" key="1">
    <citation type="submission" date="2023-04" db="EMBL/GenBank/DDBJ databases">
        <title>Candida boidinii NBRC 10035.</title>
        <authorList>
            <person name="Ichikawa N."/>
            <person name="Sato H."/>
            <person name="Tonouchi N."/>
        </authorList>
    </citation>
    <scope>NUCLEOTIDE SEQUENCE</scope>
    <source>
        <strain evidence="8">NBRC 10035</strain>
    </source>
</reference>
<keyword evidence="5" id="KW-0862">Zinc</keyword>
<protein>
    <submittedName>
        <fullName evidence="8">Unnamed protein product</fullName>
    </submittedName>
</protein>
<dbReference type="InterPro" id="IPR050626">
    <property type="entry name" value="Peptidase_M16"/>
</dbReference>
<evidence type="ECO:0000313" key="8">
    <source>
        <dbReference type="EMBL" id="GME69603.1"/>
    </source>
</evidence>
<accession>A0A9W6SY37</accession>
<keyword evidence="9" id="KW-1185">Reference proteome</keyword>
<dbReference type="SUPFAM" id="SSF63411">
    <property type="entry name" value="LuxS/MPP-like metallohydrolase"/>
    <property type="match status" value="1"/>
</dbReference>
<evidence type="ECO:0000256" key="5">
    <source>
        <dbReference type="ARBA" id="ARBA00022833"/>
    </source>
</evidence>
<keyword evidence="2" id="KW-0645">Protease</keyword>
<dbReference type="EMBL" id="BSXN01000722">
    <property type="protein sequence ID" value="GME69603.1"/>
    <property type="molecule type" value="Genomic_DNA"/>
</dbReference>
<evidence type="ECO:0000256" key="6">
    <source>
        <dbReference type="ARBA" id="ARBA00023049"/>
    </source>
</evidence>
<organism evidence="8 9">
    <name type="scientific">Candida boidinii</name>
    <name type="common">Yeast</name>
    <dbReference type="NCBI Taxonomy" id="5477"/>
    <lineage>
        <taxon>Eukaryota</taxon>
        <taxon>Fungi</taxon>
        <taxon>Dikarya</taxon>
        <taxon>Ascomycota</taxon>
        <taxon>Saccharomycotina</taxon>
        <taxon>Pichiomycetes</taxon>
        <taxon>Pichiales</taxon>
        <taxon>Pichiaceae</taxon>
        <taxon>Ogataea</taxon>
        <taxon>Ogataea/Candida clade</taxon>
    </lineage>
</organism>
<gene>
    <name evidence="8" type="ORF">Cboi02_000243700</name>
</gene>
<dbReference type="GO" id="GO:0005829">
    <property type="term" value="C:cytosol"/>
    <property type="evidence" value="ECO:0007669"/>
    <property type="project" value="TreeGrafter"/>
</dbReference>
<dbReference type="PANTHER" id="PTHR43690">
    <property type="entry name" value="NARDILYSIN"/>
    <property type="match status" value="1"/>
</dbReference>
<dbReference type="InterPro" id="IPR011249">
    <property type="entry name" value="Metalloenz_LuxS/M16"/>
</dbReference>
<evidence type="ECO:0000256" key="1">
    <source>
        <dbReference type="ARBA" id="ARBA00007261"/>
    </source>
</evidence>
<dbReference type="GO" id="GO:0004222">
    <property type="term" value="F:metalloendopeptidase activity"/>
    <property type="evidence" value="ECO:0007669"/>
    <property type="project" value="InterPro"/>
</dbReference>
<name>A0A9W6SY37_CANBO</name>
<evidence type="ECO:0000256" key="4">
    <source>
        <dbReference type="ARBA" id="ARBA00022801"/>
    </source>
</evidence>
<comment type="caution">
    <text evidence="8">The sequence shown here is derived from an EMBL/GenBank/DDBJ whole genome shotgun (WGS) entry which is preliminary data.</text>
</comment>
<keyword evidence="6" id="KW-0482">Metalloprotease</keyword>
<comment type="similarity">
    <text evidence="1">Belongs to the peptidase M16 family.</text>
</comment>
<evidence type="ECO:0000256" key="2">
    <source>
        <dbReference type="ARBA" id="ARBA00022670"/>
    </source>
</evidence>
<sequence length="200" mass="22436">MQGATVLEDLIYSSLTVDYRRYRLLKLANGLTALLISDPTEDLGSCAVSVASGAHNDPENIPGLAHLCEHMLFDASKQFPKPAYYFHSLVSRSGGAYNAQTDGERTCYYFEVPTNTKNSFDGSKSSSYFEDAVEAFASYFKEPLFNTANTEKEISAVNNEHNKNCSRPNRIMLHCLRKLSNENHPFHRFGTVLLLEDHNL</sequence>
<keyword evidence="3" id="KW-0479">Metal-binding</keyword>